<protein>
    <submittedName>
        <fullName evidence="2">DUF4328 domain-containing protein</fullName>
    </submittedName>
</protein>
<dbReference type="Pfam" id="PF14219">
    <property type="entry name" value="DUF4328"/>
    <property type="match status" value="1"/>
</dbReference>
<accession>A0ABZ1FBA2</accession>
<proteinExistence type="predicted"/>
<keyword evidence="3" id="KW-1185">Reference proteome</keyword>
<evidence type="ECO:0000259" key="1">
    <source>
        <dbReference type="Pfam" id="PF14219"/>
    </source>
</evidence>
<dbReference type="InterPro" id="IPR025565">
    <property type="entry name" value="DUF4328"/>
</dbReference>
<organism evidence="2 3">
    <name type="scientific">Streptomyces decoyicus</name>
    <dbReference type="NCBI Taxonomy" id="249567"/>
    <lineage>
        <taxon>Bacteria</taxon>
        <taxon>Bacillati</taxon>
        <taxon>Actinomycetota</taxon>
        <taxon>Actinomycetes</taxon>
        <taxon>Kitasatosporales</taxon>
        <taxon>Streptomycetaceae</taxon>
        <taxon>Streptomyces</taxon>
    </lineage>
</organism>
<sequence length="40" mass="4503">MVWVSAGVVFLVWWWRARVNAESFGGTAAQRRPRGWVVGG</sequence>
<feature type="domain" description="DUF4328" evidence="1">
    <location>
        <begin position="2"/>
        <end position="40"/>
    </location>
</feature>
<gene>
    <name evidence="2" type="ORF">OG863_04930</name>
</gene>
<dbReference type="EMBL" id="CP109106">
    <property type="protein sequence ID" value="WSB67354.1"/>
    <property type="molecule type" value="Genomic_DNA"/>
</dbReference>
<dbReference type="RefSeq" id="WP_326616642.1">
    <property type="nucleotide sequence ID" value="NZ_CP109106.1"/>
</dbReference>
<evidence type="ECO:0000313" key="3">
    <source>
        <dbReference type="Proteomes" id="UP001344251"/>
    </source>
</evidence>
<reference evidence="2 3" key="1">
    <citation type="submission" date="2022-10" db="EMBL/GenBank/DDBJ databases">
        <title>The complete genomes of actinobacterial strains from the NBC collection.</title>
        <authorList>
            <person name="Joergensen T.S."/>
            <person name="Alvarez Arevalo M."/>
            <person name="Sterndorff E.B."/>
            <person name="Faurdal D."/>
            <person name="Vuksanovic O."/>
            <person name="Mourched A.-S."/>
            <person name="Charusanti P."/>
            <person name="Shaw S."/>
            <person name="Blin K."/>
            <person name="Weber T."/>
        </authorList>
    </citation>
    <scope>NUCLEOTIDE SEQUENCE [LARGE SCALE GENOMIC DNA]</scope>
    <source>
        <strain evidence="2 3">NBC 01774</strain>
    </source>
</reference>
<evidence type="ECO:0000313" key="2">
    <source>
        <dbReference type="EMBL" id="WSB67354.1"/>
    </source>
</evidence>
<name>A0ABZ1FBA2_9ACTN</name>
<dbReference type="Proteomes" id="UP001344251">
    <property type="component" value="Chromosome"/>
</dbReference>